<dbReference type="Gene3D" id="1.10.260.40">
    <property type="entry name" value="lambda repressor-like DNA-binding domains"/>
    <property type="match status" value="1"/>
</dbReference>
<dbReference type="RefSeq" id="WP_066508632.1">
    <property type="nucleotide sequence ID" value="NZ_LNCU01000074.1"/>
</dbReference>
<feature type="domain" description="HTH cro/C1-type" evidence="1">
    <location>
        <begin position="35"/>
        <end position="89"/>
    </location>
</feature>
<dbReference type="Proteomes" id="UP000057737">
    <property type="component" value="Unassembled WGS sequence"/>
</dbReference>
<evidence type="ECO:0000313" key="2">
    <source>
        <dbReference type="EMBL" id="KWV53912.1"/>
    </source>
</evidence>
<reference evidence="2 3" key="1">
    <citation type="submission" date="2015-11" db="EMBL/GenBank/DDBJ databases">
        <title>Draft Genome Sequence of the Strain BR 10303 (Bradyrhizobium sp.) isolated from nodules of Centrolobium paraense.</title>
        <authorList>
            <person name="Zelli J.E."/>
            <person name="Simoes-Araujo J.L."/>
            <person name="Barauna A.C."/>
            <person name="Silva K."/>
        </authorList>
    </citation>
    <scope>NUCLEOTIDE SEQUENCE [LARGE SCALE GENOMIC DNA]</scope>
    <source>
        <strain evidence="2 3">BR 10303</strain>
    </source>
</reference>
<dbReference type="GO" id="GO:0003677">
    <property type="term" value="F:DNA binding"/>
    <property type="evidence" value="ECO:0007669"/>
    <property type="project" value="InterPro"/>
</dbReference>
<dbReference type="InterPro" id="IPR010982">
    <property type="entry name" value="Lambda_DNA-bd_dom_sf"/>
</dbReference>
<comment type="caution">
    <text evidence="2">The sequence shown here is derived from an EMBL/GenBank/DDBJ whole genome shotgun (WGS) entry which is preliminary data.</text>
</comment>
<dbReference type="SMART" id="SM00530">
    <property type="entry name" value="HTH_XRE"/>
    <property type="match status" value="1"/>
</dbReference>
<dbReference type="SUPFAM" id="SSF47413">
    <property type="entry name" value="lambda repressor-like DNA-binding domains"/>
    <property type="match status" value="1"/>
</dbReference>
<organism evidence="2 3">
    <name type="scientific">Bradyrhizobium macuxiense</name>
    <dbReference type="NCBI Taxonomy" id="1755647"/>
    <lineage>
        <taxon>Bacteria</taxon>
        <taxon>Pseudomonadati</taxon>
        <taxon>Pseudomonadota</taxon>
        <taxon>Alphaproteobacteria</taxon>
        <taxon>Hyphomicrobiales</taxon>
        <taxon>Nitrobacteraceae</taxon>
        <taxon>Bradyrhizobium</taxon>
    </lineage>
</organism>
<dbReference type="OrthoDB" id="9792093at2"/>
<evidence type="ECO:0000313" key="3">
    <source>
        <dbReference type="Proteomes" id="UP000057737"/>
    </source>
</evidence>
<dbReference type="PROSITE" id="PS50943">
    <property type="entry name" value="HTH_CROC1"/>
    <property type="match status" value="1"/>
</dbReference>
<dbReference type="InterPro" id="IPR001387">
    <property type="entry name" value="Cro/C1-type_HTH"/>
</dbReference>
<keyword evidence="3" id="KW-1185">Reference proteome</keyword>
<dbReference type="EMBL" id="LNCU01000074">
    <property type="protein sequence ID" value="KWV53912.1"/>
    <property type="molecule type" value="Genomic_DNA"/>
</dbReference>
<dbReference type="Pfam" id="PF01381">
    <property type="entry name" value="HTH_3"/>
    <property type="match status" value="1"/>
</dbReference>
<sequence>MTVPFEKLKARLLANPKVKAEYDALAPEFEIAAELLRARQRAGLSQSELASRMGTSQSTIARLESGHTLPSTKTLLRFAKATGSKFRIRLSPA</sequence>
<name>A0A120FMJ4_9BRAD</name>
<evidence type="ECO:0000259" key="1">
    <source>
        <dbReference type="PROSITE" id="PS50943"/>
    </source>
</evidence>
<dbReference type="CDD" id="cd00093">
    <property type="entry name" value="HTH_XRE"/>
    <property type="match status" value="1"/>
</dbReference>
<gene>
    <name evidence="2" type="ORF">AS156_07855</name>
</gene>
<dbReference type="AlphaFoldDB" id="A0A120FMJ4"/>
<accession>A0A120FMJ4</accession>
<protein>
    <submittedName>
        <fullName evidence="2">XRE family transcriptional regulator</fullName>
    </submittedName>
</protein>
<proteinExistence type="predicted"/>